<accession>A0A3Q7IDW1</accession>
<reference evidence="1" key="1">
    <citation type="journal article" date="2012" name="Nature">
        <title>The tomato genome sequence provides insights into fleshy fruit evolution.</title>
        <authorList>
            <consortium name="Tomato Genome Consortium"/>
        </authorList>
    </citation>
    <scope>NUCLEOTIDE SEQUENCE [LARGE SCALE GENOMIC DNA]</scope>
    <source>
        <strain evidence="1">cv. Heinz 1706</strain>
    </source>
</reference>
<evidence type="ECO:0000313" key="1">
    <source>
        <dbReference type="EnsemblPlants" id="Solyc10g018196.1.1"/>
    </source>
</evidence>
<keyword evidence="2" id="KW-1185">Reference proteome</keyword>
<name>A0A3Q7IDW1_SOLLC</name>
<sequence length="111" mass="12388">MLADAYHRCGLTPTADICTCGAEGIMESLLLQTKPHCSVLSLDFRVLLLVSRPFLPFKVEEEAYEDVEEEALKDERKIEVEAHSAVLNGTCLNGGIWKASIYVVELELDFE</sequence>
<dbReference type="AlphaFoldDB" id="A0A3Q7IDW1"/>
<evidence type="ECO:0000313" key="2">
    <source>
        <dbReference type="Proteomes" id="UP000004994"/>
    </source>
</evidence>
<dbReference type="Proteomes" id="UP000004994">
    <property type="component" value="Chromosome 10"/>
</dbReference>
<organism evidence="1">
    <name type="scientific">Solanum lycopersicum</name>
    <name type="common">Tomato</name>
    <name type="synonym">Lycopersicon esculentum</name>
    <dbReference type="NCBI Taxonomy" id="4081"/>
    <lineage>
        <taxon>Eukaryota</taxon>
        <taxon>Viridiplantae</taxon>
        <taxon>Streptophyta</taxon>
        <taxon>Embryophyta</taxon>
        <taxon>Tracheophyta</taxon>
        <taxon>Spermatophyta</taxon>
        <taxon>Magnoliopsida</taxon>
        <taxon>eudicotyledons</taxon>
        <taxon>Gunneridae</taxon>
        <taxon>Pentapetalae</taxon>
        <taxon>asterids</taxon>
        <taxon>lamiids</taxon>
        <taxon>Solanales</taxon>
        <taxon>Solanaceae</taxon>
        <taxon>Solanoideae</taxon>
        <taxon>Solaneae</taxon>
        <taxon>Solanum</taxon>
        <taxon>Solanum subgen. Lycopersicon</taxon>
    </lineage>
</organism>
<reference evidence="1" key="2">
    <citation type="submission" date="2019-01" db="UniProtKB">
        <authorList>
            <consortium name="EnsemblPlants"/>
        </authorList>
    </citation>
    <scope>IDENTIFICATION</scope>
    <source>
        <strain evidence="1">cv. Heinz 1706</strain>
    </source>
</reference>
<proteinExistence type="predicted"/>
<dbReference type="InParanoid" id="A0A3Q7IDW1"/>
<protein>
    <submittedName>
        <fullName evidence="1">Uncharacterized protein</fullName>
    </submittedName>
</protein>
<dbReference type="EnsemblPlants" id="Solyc10g018196.1.1">
    <property type="protein sequence ID" value="Solyc10g018196.1.1"/>
    <property type="gene ID" value="Solyc10g018196.1"/>
</dbReference>
<dbReference type="Gramene" id="Solyc10g018196.1.1">
    <property type="protein sequence ID" value="Solyc10g018196.1.1"/>
    <property type="gene ID" value="Solyc10g018196.1"/>
</dbReference>